<feature type="transmembrane region" description="Helical" evidence="7">
    <location>
        <begin position="234"/>
        <end position="255"/>
    </location>
</feature>
<dbReference type="PANTHER" id="PTHR43133:SF50">
    <property type="entry name" value="ECF RNA POLYMERASE SIGMA FACTOR SIGM"/>
    <property type="match status" value="1"/>
</dbReference>
<feature type="compositionally biased region" description="Low complexity" evidence="6">
    <location>
        <begin position="189"/>
        <end position="200"/>
    </location>
</feature>
<evidence type="ECO:0000256" key="2">
    <source>
        <dbReference type="ARBA" id="ARBA00023015"/>
    </source>
</evidence>
<dbReference type="InterPro" id="IPR039425">
    <property type="entry name" value="RNA_pol_sigma-70-like"/>
</dbReference>
<organism evidence="10 11">
    <name type="scientific">Terrabacter ginsenosidimutans</name>
    <dbReference type="NCBI Taxonomy" id="490575"/>
    <lineage>
        <taxon>Bacteria</taxon>
        <taxon>Bacillati</taxon>
        <taxon>Actinomycetota</taxon>
        <taxon>Actinomycetes</taxon>
        <taxon>Micrococcales</taxon>
        <taxon>Intrasporangiaceae</taxon>
        <taxon>Terrabacter</taxon>
    </lineage>
</organism>
<sequence length="556" mass="60288">MSESRNISVDWPTPSSSPSRPSQRGRASSTEEWLVGEEDALRAVYEQSYRPLVTHFIALSGSRSEAQDVVQESFLVAGLHRNDFAEAGNKEAWLRAVALNRMRRRRRWSRLTGPAWPRFRSELSIDLGPQASEDHLAIVYALSRLILPVRDAVVLHYIDDLSAEQIAHELSVPEGTVKGRLARARAELAGTPAAARTPTTSDLAGFARDTGRSLDQPPFQVMIRRRRRERRRRSAAAGAGAAAAALAVALAITGVGHDHRRELPSGPAPQSLLPEWTAEQIVGNPDAFVVTQLGSRTHVSVVLTVWKRCTQPRPDHDCFGREAIAVADGAGHRLTALGAVTGSSQQPSLGDDGLLREVGAGLWYWAHTSPGPYLVSATMSQPVHLTVLDRAVTHSFGVPGIECADRVGLCTLNLNARTLERLALPGVPDTRWATPTARGCGLWGLAGAGGNLRLVIQQRDGSFASADIPEDRAATGMAEGGADCEIAYYQGIAENKDQLVVSLDQGRTWQIRQTPMPQVAGYLEQQPRLRELIPPHWAQLPAMPHPLAAPGPLHPL</sequence>
<dbReference type="Gene3D" id="1.10.10.10">
    <property type="entry name" value="Winged helix-like DNA-binding domain superfamily/Winged helix DNA-binding domain"/>
    <property type="match status" value="1"/>
</dbReference>
<dbReference type="PANTHER" id="PTHR43133">
    <property type="entry name" value="RNA POLYMERASE ECF-TYPE SIGMA FACTO"/>
    <property type="match status" value="1"/>
</dbReference>
<dbReference type="InterPro" id="IPR013325">
    <property type="entry name" value="RNA_pol_sigma_r2"/>
</dbReference>
<evidence type="ECO:0000256" key="3">
    <source>
        <dbReference type="ARBA" id="ARBA00023082"/>
    </source>
</evidence>
<dbReference type="InterPro" id="IPR007627">
    <property type="entry name" value="RNA_pol_sigma70_r2"/>
</dbReference>
<evidence type="ECO:0000256" key="4">
    <source>
        <dbReference type="ARBA" id="ARBA00023125"/>
    </source>
</evidence>
<dbReference type="InterPro" id="IPR013249">
    <property type="entry name" value="RNA_pol_sigma70_r4_t2"/>
</dbReference>
<feature type="domain" description="RNA polymerase sigma factor 70 region 4 type 2" evidence="9">
    <location>
        <begin position="137"/>
        <end position="188"/>
    </location>
</feature>
<evidence type="ECO:0000256" key="1">
    <source>
        <dbReference type="ARBA" id="ARBA00010641"/>
    </source>
</evidence>
<dbReference type="EMBL" id="BAABDC010000001">
    <property type="protein sequence ID" value="GAA3690299.1"/>
    <property type="molecule type" value="Genomic_DNA"/>
</dbReference>
<keyword evidence="4" id="KW-0238">DNA-binding</keyword>
<evidence type="ECO:0000256" key="7">
    <source>
        <dbReference type="SAM" id="Phobius"/>
    </source>
</evidence>
<dbReference type="Proteomes" id="UP001501468">
    <property type="component" value="Unassembled WGS sequence"/>
</dbReference>
<dbReference type="InterPro" id="IPR036388">
    <property type="entry name" value="WH-like_DNA-bd_sf"/>
</dbReference>
<evidence type="ECO:0000259" key="9">
    <source>
        <dbReference type="Pfam" id="PF08281"/>
    </source>
</evidence>
<dbReference type="RefSeq" id="WP_344940392.1">
    <property type="nucleotide sequence ID" value="NZ_BAABDC010000001.1"/>
</dbReference>
<accession>A0ABP7CGT2</accession>
<dbReference type="SUPFAM" id="SSF88946">
    <property type="entry name" value="Sigma2 domain of RNA polymerase sigma factors"/>
    <property type="match status" value="1"/>
</dbReference>
<feature type="domain" description="RNA polymerase sigma-70 region 2" evidence="8">
    <location>
        <begin position="47"/>
        <end position="107"/>
    </location>
</feature>
<dbReference type="Pfam" id="PF04542">
    <property type="entry name" value="Sigma70_r2"/>
    <property type="match status" value="1"/>
</dbReference>
<keyword evidence="7" id="KW-0472">Membrane</keyword>
<feature type="compositionally biased region" description="Low complexity" evidence="6">
    <location>
        <begin position="14"/>
        <end position="28"/>
    </location>
</feature>
<dbReference type="InterPro" id="IPR013324">
    <property type="entry name" value="RNA_pol_sigma_r3/r4-like"/>
</dbReference>
<keyword evidence="11" id="KW-1185">Reference proteome</keyword>
<keyword evidence="7" id="KW-1133">Transmembrane helix</keyword>
<dbReference type="Pfam" id="PF08281">
    <property type="entry name" value="Sigma70_r4_2"/>
    <property type="match status" value="1"/>
</dbReference>
<dbReference type="NCBIfam" id="TIGR02937">
    <property type="entry name" value="sigma70-ECF"/>
    <property type="match status" value="1"/>
</dbReference>
<keyword evidence="2" id="KW-0805">Transcription regulation</keyword>
<reference evidence="11" key="1">
    <citation type="journal article" date="2019" name="Int. J. Syst. Evol. Microbiol.">
        <title>The Global Catalogue of Microorganisms (GCM) 10K type strain sequencing project: providing services to taxonomists for standard genome sequencing and annotation.</title>
        <authorList>
            <consortium name="The Broad Institute Genomics Platform"/>
            <consortium name="The Broad Institute Genome Sequencing Center for Infectious Disease"/>
            <person name="Wu L."/>
            <person name="Ma J."/>
        </authorList>
    </citation>
    <scope>NUCLEOTIDE SEQUENCE [LARGE SCALE GENOMIC DNA]</scope>
    <source>
        <strain evidence="11">JCM 17125</strain>
    </source>
</reference>
<proteinExistence type="inferred from homology"/>
<dbReference type="CDD" id="cd06171">
    <property type="entry name" value="Sigma70_r4"/>
    <property type="match status" value="1"/>
</dbReference>
<evidence type="ECO:0000313" key="11">
    <source>
        <dbReference type="Proteomes" id="UP001501468"/>
    </source>
</evidence>
<feature type="region of interest" description="Disordered" evidence="6">
    <location>
        <begin position="189"/>
        <end position="214"/>
    </location>
</feature>
<keyword evidence="7" id="KW-0812">Transmembrane</keyword>
<evidence type="ECO:0000259" key="8">
    <source>
        <dbReference type="Pfam" id="PF04542"/>
    </source>
</evidence>
<keyword evidence="5" id="KW-0804">Transcription</keyword>
<dbReference type="SUPFAM" id="SSF88659">
    <property type="entry name" value="Sigma3 and sigma4 domains of RNA polymerase sigma factors"/>
    <property type="match status" value="1"/>
</dbReference>
<comment type="caution">
    <text evidence="10">The sequence shown here is derived from an EMBL/GenBank/DDBJ whole genome shotgun (WGS) entry which is preliminary data.</text>
</comment>
<evidence type="ECO:0008006" key="12">
    <source>
        <dbReference type="Google" id="ProtNLM"/>
    </source>
</evidence>
<evidence type="ECO:0000313" key="10">
    <source>
        <dbReference type="EMBL" id="GAA3690299.1"/>
    </source>
</evidence>
<feature type="region of interest" description="Disordered" evidence="6">
    <location>
        <begin position="1"/>
        <end position="31"/>
    </location>
</feature>
<dbReference type="InterPro" id="IPR014284">
    <property type="entry name" value="RNA_pol_sigma-70_dom"/>
</dbReference>
<evidence type="ECO:0000256" key="6">
    <source>
        <dbReference type="SAM" id="MobiDB-lite"/>
    </source>
</evidence>
<keyword evidence="3" id="KW-0731">Sigma factor</keyword>
<evidence type="ECO:0000256" key="5">
    <source>
        <dbReference type="ARBA" id="ARBA00023163"/>
    </source>
</evidence>
<name>A0ABP7CGT2_9MICO</name>
<comment type="similarity">
    <text evidence="1">Belongs to the sigma-70 factor family. ECF subfamily.</text>
</comment>
<protein>
    <recommendedName>
        <fullName evidence="12">RNA polymerase sigma factor</fullName>
    </recommendedName>
</protein>
<gene>
    <name evidence="10" type="ORF">GCM10022399_02510</name>
</gene>
<dbReference type="Gene3D" id="1.10.1740.10">
    <property type="match status" value="1"/>
</dbReference>